<dbReference type="SMART" id="SM00073">
    <property type="entry name" value="HPT"/>
    <property type="match status" value="1"/>
</dbReference>
<dbReference type="InterPro" id="IPR037006">
    <property type="entry name" value="CheA-like_homodim_sf"/>
</dbReference>
<name>A0ABW6ICI3_9CYAN</name>
<dbReference type="PRINTS" id="PR00344">
    <property type="entry name" value="BCTRLSENSOR"/>
</dbReference>
<dbReference type="Pfam" id="PF01627">
    <property type="entry name" value="Hpt"/>
    <property type="match status" value="1"/>
</dbReference>
<dbReference type="Gene3D" id="3.40.50.2300">
    <property type="match status" value="1"/>
</dbReference>
<proteinExistence type="predicted"/>
<organism evidence="14 15">
    <name type="scientific">Almyronema epifaneia S1</name>
    <dbReference type="NCBI Taxonomy" id="2991925"/>
    <lineage>
        <taxon>Bacteria</taxon>
        <taxon>Bacillati</taxon>
        <taxon>Cyanobacteriota</taxon>
        <taxon>Cyanophyceae</taxon>
        <taxon>Nodosilineales</taxon>
        <taxon>Nodosilineaceae</taxon>
        <taxon>Almyronema</taxon>
        <taxon>Almyronema epifaneia</taxon>
    </lineage>
</organism>
<dbReference type="EC" id="2.7.13.3" evidence="2"/>
<evidence type="ECO:0000256" key="7">
    <source>
        <dbReference type="PROSITE-ProRule" id="PRU00110"/>
    </source>
</evidence>
<dbReference type="PANTHER" id="PTHR43395">
    <property type="entry name" value="SENSOR HISTIDINE KINASE CHEA"/>
    <property type="match status" value="1"/>
</dbReference>
<dbReference type="InterPro" id="IPR036890">
    <property type="entry name" value="HATPase_C_sf"/>
</dbReference>
<dbReference type="EMBL" id="JBHZOL010000021">
    <property type="protein sequence ID" value="MFE4105405.1"/>
    <property type="molecule type" value="Genomic_DNA"/>
</dbReference>
<protein>
    <recommendedName>
        <fullName evidence="2">histidine kinase</fullName>
        <ecNumber evidence="2">2.7.13.3</ecNumber>
    </recommendedName>
</protein>
<dbReference type="Gene3D" id="1.10.287.560">
    <property type="entry name" value="Histidine kinase CheA-like, homodimeric domain"/>
    <property type="match status" value="1"/>
</dbReference>
<dbReference type="SMART" id="SM00260">
    <property type="entry name" value="CheW"/>
    <property type="match status" value="1"/>
</dbReference>
<evidence type="ECO:0000256" key="4">
    <source>
        <dbReference type="ARBA" id="ARBA00022679"/>
    </source>
</evidence>
<dbReference type="SMART" id="SM00448">
    <property type="entry name" value="REC"/>
    <property type="match status" value="1"/>
</dbReference>
<dbReference type="InterPro" id="IPR011006">
    <property type="entry name" value="CheY-like_superfamily"/>
</dbReference>
<feature type="domain" description="CheW-like" evidence="12">
    <location>
        <begin position="689"/>
        <end position="831"/>
    </location>
</feature>
<dbReference type="CDD" id="cd00088">
    <property type="entry name" value="HPT"/>
    <property type="match status" value="1"/>
</dbReference>
<evidence type="ECO:0000256" key="2">
    <source>
        <dbReference type="ARBA" id="ARBA00012438"/>
    </source>
</evidence>
<evidence type="ECO:0000313" key="15">
    <source>
        <dbReference type="Proteomes" id="UP001600165"/>
    </source>
</evidence>
<dbReference type="SUPFAM" id="SSF55874">
    <property type="entry name" value="ATPase domain of HSP90 chaperone/DNA topoisomerase II/histidine kinase"/>
    <property type="match status" value="1"/>
</dbReference>
<dbReference type="Gene3D" id="3.30.565.10">
    <property type="entry name" value="Histidine kinase-like ATPase, C-terminal domain"/>
    <property type="match status" value="1"/>
</dbReference>
<evidence type="ECO:0000313" key="14">
    <source>
        <dbReference type="EMBL" id="MFE4105405.1"/>
    </source>
</evidence>
<comment type="caution">
    <text evidence="14">The sequence shown here is derived from an EMBL/GenBank/DDBJ whole genome shotgun (WGS) entry which is preliminary data.</text>
</comment>
<dbReference type="Pfam" id="PF02895">
    <property type="entry name" value="H-kinase_dim"/>
    <property type="match status" value="1"/>
</dbReference>
<evidence type="ECO:0000256" key="9">
    <source>
        <dbReference type="SAM" id="Coils"/>
    </source>
</evidence>
<dbReference type="InterPro" id="IPR004105">
    <property type="entry name" value="CheA-like_dim"/>
</dbReference>
<keyword evidence="6" id="KW-0902">Two-component regulatory system</keyword>
<dbReference type="SMART" id="SM01231">
    <property type="entry name" value="H-kinase_dim"/>
    <property type="match status" value="1"/>
</dbReference>
<dbReference type="PROSITE" id="PS50851">
    <property type="entry name" value="CHEW"/>
    <property type="match status" value="1"/>
</dbReference>
<dbReference type="InterPro" id="IPR008207">
    <property type="entry name" value="Sig_transdc_His_kin_Hpt_dom"/>
</dbReference>
<accession>A0ABW6ICI3</accession>
<dbReference type="Gene3D" id="1.20.120.160">
    <property type="entry name" value="HPT domain"/>
    <property type="match status" value="1"/>
</dbReference>
<dbReference type="RefSeq" id="WP_377961872.1">
    <property type="nucleotide sequence ID" value="NZ_JBHZOL010000021.1"/>
</dbReference>
<feature type="coiled-coil region" evidence="9">
    <location>
        <begin position="364"/>
        <end position="398"/>
    </location>
</feature>
<dbReference type="InterPro" id="IPR003594">
    <property type="entry name" value="HATPase_dom"/>
</dbReference>
<dbReference type="PANTHER" id="PTHR43395:SF1">
    <property type="entry name" value="CHEMOTAXIS PROTEIN CHEA"/>
    <property type="match status" value="1"/>
</dbReference>
<keyword evidence="9" id="KW-0175">Coiled coil</keyword>
<evidence type="ECO:0000256" key="6">
    <source>
        <dbReference type="ARBA" id="ARBA00023012"/>
    </source>
</evidence>
<dbReference type="PROSITE" id="PS50110">
    <property type="entry name" value="RESPONSE_REGULATORY"/>
    <property type="match status" value="1"/>
</dbReference>
<dbReference type="SUPFAM" id="SSF47384">
    <property type="entry name" value="Homodimeric domain of signal transducing histidine kinase"/>
    <property type="match status" value="1"/>
</dbReference>
<evidence type="ECO:0000256" key="5">
    <source>
        <dbReference type="ARBA" id="ARBA00022777"/>
    </source>
</evidence>
<gene>
    <name evidence="14" type="ORF">ACFVKH_03880</name>
</gene>
<dbReference type="InterPro" id="IPR001789">
    <property type="entry name" value="Sig_transdc_resp-reg_receiver"/>
</dbReference>
<dbReference type="Proteomes" id="UP001600165">
    <property type="component" value="Unassembled WGS sequence"/>
</dbReference>
<dbReference type="Gene3D" id="2.30.30.40">
    <property type="entry name" value="SH3 Domains"/>
    <property type="match status" value="1"/>
</dbReference>
<dbReference type="PROSITE" id="PS50894">
    <property type="entry name" value="HPT"/>
    <property type="match status" value="1"/>
</dbReference>
<dbReference type="InterPro" id="IPR036061">
    <property type="entry name" value="CheW-like_dom_sf"/>
</dbReference>
<dbReference type="Pfam" id="PF00072">
    <property type="entry name" value="Response_reg"/>
    <property type="match status" value="1"/>
</dbReference>
<dbReference type="SUPFAM" id="SSF52172">
    <property type="entry name" value="CheY-like"/>
    <property type="match status" value="1"/>
</dbReference>
<evidence type="ECO:0000256" key="1">
    <source>
        <dbReference type="ARBA" id="ARBA00000085"/>
    </source>
</evidence>
<dbReference type="InterPro" id="IPR051315">
    <property type="entry name" value="Bact_Chemotaxis_CheA"/>
</dbReference>
<evidence type="ECO:0000259" key="10">
    <source>
        <dbReference type="PROSITE" id="PS50109"/>
    </source>
</evidence>
<feature type="domain" description="Histidine kinase" evidence="10">
    <location>
        <begin position="464"/>
        <end position="687"/>
    </location>
</feature>
<dbReference type="InterPro" id="IPR002545">
    <property type="entry name" value="CheW-lke_dom"/>
</dbReference>
<dbReference type="InterPro" id="IPR036641">
    <property type="entry name" value="HPT_dom_sf"/>
</dbReference>
<sequence>MSDQKELEIKLQFLDEAQEYLADLEAALLGLAHGQVETEKINAALRAAHSIKGGAGMMGYTVLNQLAHKLEDSFKVLKVQKQQLATDSELERWLLAAVDCLRQVIVWHRQQKSVDPAWLASQADPLFEQLHQRLGDPQAEDAASMLSPEEGQDIVPMLFETEVEGCLQRLEAILADPQQPCLNEEVMILAQELEGLGEMLQLPAFTALCHSVVEQLEATPAQYEAIAQQAVAAWRRSQALVLTGQWSLLPTTIAEFAGFAAAPMAAATRPEAEDLAAVEWDETVSFEPGVEAADWQTTPSVPEAIAADRFLSAPTAASHRFKALEVQPEAAATAEAEDLDSTVRVSVKRLNSLNDLMGELTIERNSLTLNVNRLRSLVDALKQRVHTLEEANTQLRSTYDQVSIRRYLPAATPQQATNQSELLGWGSSAGAPTALLDQAFDELEMDRYSDLHLLSQTMMETIVQIQEVTSDIELELEETEQTGRSFNKTGKQLQNGLTQVRMRPLSDVLERFPRALRELCLQHGKEAELKIVGGNTLVDRNILENLADPLMHLLRNAFDHGLEDPDTRLAKGKSRQGLIEIRAAHRHNRTVITLKDDGRGIDLNKIRQRAEQMGLDADLLAAASEPDLLSLIFEPGFSTSAQVTDLSGRGVGMDVVRSNLKQVRGEILVDTEPGQGSTFTLSVPLTLSVARILLAESQNMAIAIPTDAMEEILVLPSADILAAADNEGFKWGDRLIPLVRLSDWLRFNGPRPTYKLETPPAIDALTVLVVNHGGQCVGLQVDRCWGEQEVAIRRVEGDLPLPSGFSNCTILGDGRVVPLVSVPELLHWITSTQRSTTPPPKPTVSLSYQLVDQANRQSGLLAASAGRTRPTLLIVDDSINVRRFLALTLEKAGYRVEQARDGQDALDQLQNGLRPQAVICDIEMPRLDGYGFLAKAKADAAFEPIPVVMLTSRSGQKHRQLAMSLGATAYFSKPYNEQVLLQTLGQLIDVAA</sequence>
<evidence type="ECO:0000256" key="3">
    <source>
        <dbReference type="ARBA" id="ARBA00022553"/>
    </source>
</evidence>
<dbReference type="SUPFAM" id="SSF50341">
    <property type="entry name" value="CheW-like"/>
    <property type="match status" value="1"/>
</dbReference>
<feature type="modified residue" description="4-aspartylphosphate" evidence="8">
    <location>
        <position position="921"/>
    </location>
</feature>
<dbReference type="Pfam" id="PF02518">
    <property type="entry name" value="HATPase_c"/>
    <property type="match status" value="1"/>
</dbReference>
<dbReference type="InterPro" id="IPR036097">
    <property type="entry name" value="HisK_dim/P_sf"/>
</dbReference>
<evidence type="ECO:0000259" key="13">
    <source>
        <dbReference type="PROSITE" id="PS50894"/>
    </source>
</evidence>
<feature type="domain" description="HPt" evidence="13">
    <location>
        <begin position="2"/>
        <end position="108"/>
    </location>
</feature>
<dbReference type="Pfam" id="PF01584">
    <property type="entry name" value="CheW"/>
    <property type="match status" value="1"/>
</dbReference>
<evidence type="ECO:0000256" key="8">
    <source>
        <dbReference type="PROSITE-ProRule" id="PRU00169"/>
    </source>
</evidence>
<dbReference type="SUPFAM" id="SSF47226">
    <property type="entry name" value="Histidine-containing phosphotransfer domain, HPT domain"/>
    <property type="match status" value="1"/>
</dbReference>
<evidence type="ECO:0000259" key="11">
    <source>
        <dbReference type="PROSITE" id="PS50110"/>
    </source>
</evidence>
<comment type="catalytic activity">
    <reaction evidence="1">
        <text>ATP + protein L-histidine = ADP + protein N-phospho-L-histidine.</text>
        <dbReference type="EC" id="2.7.13.3"/>
    </reaction>
</comment>
<keyword evidence="3 8" id="KW-0597">Phosphoprotein</keyword>
<keyword evidence="15" id="KW-1185">Reference proteome</keyword>
<reference evidence="14 15" key="1">
    <citation type="submission" date="2024-10" db="EMBL/GenBank/DDBJ databases">
        <authorList>
            <person name="Ratan Roy A."/>
            <person name="Morales Sandoval P.H."/>
            <person name="De Los Santos Villalobos S."/>
            <person name="Chakraborty S."/>
            <person name="Mukherjee J."/>
        </authorList>
    </citation>
    <scope>NUCLEOTIDE SEQUENCE [LARGE SCALE GENOMIC DNA]</scope>
    <source>
        <strain evidence="14 15">S1</strain>
    </source>
</reference>
<dbReference type="SMART" id="SM00387">
    <property type="entry name" value="HATPase_c"/>
    <property type="match status" value="1"/>
</dbReference>
<keyword evidence="5" id="KW-0418">Kinase</keyword>
<evidence type="ECO:0000259" key="12">
    <source>
        <dbReference type="PROSITE" id="PS50851"/>
    </source>
</evidence>
<feature type="modified residue" description="Phosphohistidine" evidence="7">
    <location>
        <position position="49"/>
    </location>
</feature>
<dbReference type="PROSITE" id="PS50109">
    <property type="entry name" value="HIS_KIN"/>
    <property type="match status" value="1"/>
</dbReference>
<dbReference type="CDD" id="cd16916">
    <property type="entry name" value="HATPase_CheA-like"/>
    <property type="match status" value="1"/>
</dbReference>
<keyword evidence="4" id="KW-0808">Transferase</keyword>
<dbReference type="InterPro" id="IPR005467">
    <property type="entry name" value="His_kinase_dom"/>
</dbReference>
<feature type="domain" description="Response regulatory" evidence="11">
    <location>
        <begin position="871"/>
        <end position="988"/>
    </location>
</feature>
<dbReference type="InterPro" id="IPR004358">
    <property type="entry name" value="Sig_transdc_His_kin-like_C"/>
</dbReference>